<feature type="domain" description="ATP-grasp" evidence="5">
    <location>
        <begin position="118"/>
        <end position="305"/>
    </location>
</feature>
<dbReference type="SUPFAM" id="SSF56059">
    <property type="entry name" value="Glutathione synthetase ATP-binding domain-like"/>
    <property type="match status" value="1"/>
</dbReference>
<evidence type="ECO:0000256" key="2">
    <source>
        <dbReference type="ARBA" id="ARBA00022741"/>
    </source>
</evidence>
<dbReference type="InterPro" id="IPR041472">
    <property type="entry name" value="BL00235/CARNS1_N"/>
</dbReference>
<dbReference type="Pfam" id="PF13535">
    <property type="entry name" value="ATP-grasp_4"/>
    <property type="match status" value="1"/>
</dbReference>
<sequence>MNSKGGLHMHPRIAMLGGRLNILERAHAAGVGVVLIHNHGAPDKRALELCEKVIEVDLNDFDQVKSAVLGEHRDEPFSRVISIAEECLVTAAQLNELLALGGNTATSARLLKDKHLMRRRLEHVALSPVRTRLVTTPQQVESFLTGPGSPIMLKPVTGAGSLNVAKVESVSEITPVWEKIAGSGPILAEEFLVGHEISVESFSHRGEHAVISMTSKTLTENLVEVGHAMPSALGKNQWDAVADLVNSFLRAIGLEEGPCHTEVILTSAGPRIVESQNRIGGGGIADLLHRSCGSDFIRLAVTVPLGIDPCPTPPLNQTGAAVRFFQASPGRIVEVQGLADAMAVEGVTIYDPPTVGNSVPELTWSLDRVNGYVIAEGADIHESVARCEKAISMVDITTVPQS</sequence>
<protein>
    <submittedName>
        <fullName evidence="6">Phosphoribosylglycinamide synthetase</fullName>
    </submittedName>
</protein>
<reference evidence="7" key="1">
    <citation type="submission" date="2008-10" db="EMBL/GenBank/DDBJ databases">
        <authorList>
            <person name="Molnar K."/>
        </authorList>
    </citation>
    <scope>NUCLEOTIDE SEQUENCE [LARGE SCALE GENOMIC DNA]</scope>
    <source>
        <strain evidence="7">NRRL 15998</strain>
    </source>
</reference>
<dbReference type="GO" id="GO:0005524">
    <property type="term" value="F:ATP binding"/>
    <property type="evidence" value="ECO:0007669"/>
    <property type="project" value="UniProtKB-UniRule"/>
</dbReference>
<dbReference type="Pfam" id="PF18603">
    <property type="entry name" value="LAL_C2"/>
    <property type="match status" value="1"/>
</dbReference>
<dbReference type="PANTHER" id="PTHR43585:SF2">
    <property type="entry name" value="ATP-GRASP ENZYME FSQD"/>
    <property type="match status" value="1"/>
</dbReference>
<reference evidence="7" key="2">
    <citation type="submission" date="2008-12" db="EMBL/GenBank/DDBJ databases">
        <title>Annotation of Streptomyces roseosporus strain NRRL 15998.</title>
        <authorList>
            <consortium name="The Broad Institute Genome Sequencing Platform"/>
            <consortium name="Broad Institute Microbial Sequencing Center"/>
            <person name="Fischbach M."/>
            <person name="Ward D."/>
            <person name="Young S."/>
            <person name="Kodira C.D."/>
            <person name="Zeng Q."/>
            <person name="Koehrsen M."/>
            <person name="Godfrey P."/>
            <person name="Alvarado L."/>
            <person name="Berlin A.M."/>
            <person name="Borenstein D."/>
            <person name="Chen Z."/>
            <person name="Engels R."/>
            <person name="Freedman E."/>
            <person name="Gellesch M."/>
            <person name="Goldberg J."/>
            <person name="Griggs A."/>
            <person name="Gujja S."/>
            <person name="Heiman D.I."/>
            <person name="Hepburn T.A."/>
            <person name="Howarth C."/>
            <person name="Jen D."/>
            <person name="Larson L."/>
            <person name="Lewis B."/>
            <person name="Mehta T."/>
            <person name="Park D."/>
            <person name="Pearson M."/>
            <person name="Roberts A."/>
            <person name="Saif S."/>
            <person name="Shea T.D."/>
            <person name="Shenoy N."/>
            <person name="Sisk P."/>
            <person name="Stolte C."/>
            <person name="Sykes S.N."/>
            <person name="Walk T."/>
            <person name="White J."/>
            <person name="Yandava C."/>
            <person name="Straight P."/>
            <person name="Clardy J."/>
            <person name="Hung D."/>
            <person name="Kolter R."/>
            <person name="Mekalanos J."/>
            <person name="Walker S."/>
            <person name="Walsh C.T."/>
            <person name="Wieland B.L.C."/>
            <person name="Ilzarbe M."/>
            <person name="Galagan J."/>
            <person name="Nusbaum C."/>
            <person name="Birren B."/>
        </authorList>
    </citation>
    <scope>NUCLEOTIDE SEQUENCE [LARGE SCALE GENOMIC DNA]</scope>
    <source>
        <strain evidence="7">NRRL 15998</strain>
    </source>
</reference>
<dbReference type="GO" id="GO:0046872">
    <property type="term" value="F:metal ion binding"/>
    <property type="evidence" value="ECO:0007669"/>
    <property type="project" value="InterPro"/>
</dbReference>
<dbReference type="PANTHER" id="PTHR43585">
    <property type="entry name" value="FUMIPYRROLE BIOSYNTHESIS PROTEIN C"/>
    <property type="match status" value="1"/>
</dbReference>
<dbReference type="Pfam" id="PF18130">
    <property type="entry name" value="ATPgrasp_N"/>
    <property type="match status" value="1"/>
</dbReference>
<evidence type="ECO:0000256" key="4">
    <source>
        <dbReference type="PROSITE-ProRule" id="PRU00409"/>
    </source>
</evidence>
<dbReference type="Gene3D" id="3.40.50.20">
    <property type="match status" value="1"/>
</dbReference>
<evidence type="ECO:0000259" key="5">
    <source>
        <dbReference type="PROSITE" id="PS50975"/>
    </source>
</evidence>
<name>D6AMD5_STRFL</name>
<keyword evidence="1" id="KW-0436">Ligase</keyword>
<dbReference type="PROSITE" id="PS50975">
    <property type="entry name" value="ATP_GRASP"/>
    <property type="match status" value="1"/>
</dbReference>
<evidence type="ECO:0000313" key="7">
    <source>
        <dbReference type="Proteomes" id="UP000003986"/>
    </source>
</evidence>
<proteinExistence type="predicted"/>
<dbReference type="GO" id="GO:0016874">
    <property type="term" value="F:ligase activity"/>
    <property type="evidence" value="ECO:0007669"/>
    <property type="project" value="UniProtKB-KW"/>
</dbReference>
<gene>
    <name evidence="6" type="ORF">SSGG_04844</name>
</gene>
<accession>D6AMD5</accession>
<evidence type="ECO:0000313" key="6">
    <source>
        <dbReference type="EMBL" id="EFE77477.2"/>
    </source>
</evidence>
<keyword evidence="3 4" id="KW-0067">ATP-binding</keyword>
<dbReference type="InterPro" id="IPR040570">
    <property type="entry name" value="LAL_C2"/>
</dbReference>
<keyword evidence="2 4" id="KW-0547">Nucleotide-binding</keyword>
<organism evidence="6 7">
    <name type="scientific">Streptomyces filamentosus NRRL 15998</name>
    <dbReference type="NCBI Taxonomy" id="457431"/>
    <lineage>
        <taxon>Bacteria</taxon>
        <taxon>Bacillati</taxon>
        <taxon>Actinomycetota</taxon>
        <taxon>Actinomycetes</taxon>
        <taxon>Kitasatosporales</taxon>
        <taxon>Streptomycetaceae</taxon>
        <taxon>Streptomyces</taxon>
    </lineage>
</organism>
<dbReference type="AlphaFoldDB" id="D6AMD5"/>
<evidence type="ECO:0000256" key="1">
    <source>
        <dbReference type="ARBA" id="ARBA00022598"/>
    </source>
</evidence>
<dbReference type="InterPro" id="IPR011761">
    <property type="entry name" value="ATP-grasp"/>
</dbReference>
<dbReference type="Proteomes" id="UP000003986">
    <property type="component" value="Unassembled WGS sequence"/>
</dbReference>
<dbReference type="Gene3D" id="3.30.470.20">
    <property type="entry name" value="ATP-grasp fold, B domain"/>
    <property type="match status" value="1"/>
</dbReference>
<dbReference type="EMBL" id="DS999644">
    <property type="protein sequence ID" value="EFE77477.2"/>
    <property type="molecule type" value="Genomic_DNA"/>
</dbReference>
<dbReference type="InterPro" id="IPR052032">
    <property type="entry name" value="ATP-dep_AA_Ligase"/>
</dbReference>
<evidence type="ECO:0000256" key="3">
    <source>
        <dbReference type="ARBA" id="ARBA00022840"/>
    </source>
</evidence>